<comment type="activity regulation">
    <text evidence="7">Uridylyltransferase (UTase) activity is inhibited by glutamine, while glutamine activates uridylyl-removing (UR) activity.</text>
</comment>
<comment type="similarity">
    <text evidence="7">Belongs to the GlnD family.</text>
</comment>
<evidence type="ECO:0000256" key="7">
    <source>
        <dbReference type="HAMAP-Rule" id="MF_00277"/>
    </source>
</evidence>
<evidence type="ECO:0000256" key="3">
    <source>
        <dbReference type="ARBA" id="ARBA00022737"/>
    </source>
</evidence>
<evidence type="ECO:0000313" key="11">
    <source>
        <dbReference type="EMBL" id="GKU74317.1"/>
    </source>
</evidence>
<keyword evidence="4 7" id="KW-0378">Hydrolase</keyword>
<dbReference type="PANTHER" id="PTHR47320:SF1">
    <property type="entry name" value="BIFUNCTIONAL URIDYLYLTRANSFERASE_URIDYLYL-REMOVING ENZYME"/>
    <property type="match status" value="1"/>
</dbReference>
<reference evidence="11" key="3">
    <citation type="journal article" date="2022" name="Microbiol. Resour. Announc.">
        <title>Draft Genome Sequences of Eight Mycobacterium montefiorense Strains Isolated from Salamanders in Captivity.</title>
        <authorList>
            <person name="Komine T."/>
            <person name="Ihara H."/>
            <person name="Fukano H."/>
            <person name="Hoshino Y."/>
            <person name="Kurata O."/>
            <person name="Wada S."/>
        </authorList>
    </citation>
    <scope>NUCLEOTIDE SEQUENCE</scope>
    <source>
        <strain evidence="11">NJB18185</strain>
    </source>
</reference>
<dbReference type="NCBIfam" id="NF002895">
    <property type="entry name" value="PRK03381.1"/>
    <property type="match status" value="1"/>
</dbReference>
<evidence type="ECO:0000256" key="1">
    <source>
        <dbReference type="ARBA" id="ARBA00022679"/>
    </source>
</evidence>
<feature type="domain" description="ACT" evidence="8">
    <location>
        <begin position="623"/>
        <end position="699"/>
    </location>
</feature>
<reference evidence="10" key="1">
    <citation type="journal article" date="2018" name="Genome Announc.">
        <title>Draft Genome Sequence of Mycobacterium montefiorense Isolated from Japanese Black Salamander (Hynobius nigrescens).</title>
        <authorList>
            <person name="Fukano H."/>
            <person name="Yoshida M."/>
            <person name="Shimizu A."/>
            <person name="Iwao H."/>
            <person name="Katayama Y."/>
            <person name="Omatsu T."/>
            <person name="Mizutani T."/>
            <person name="Kurata O."/>
            <person name="Wada S."/>
            <person name="Hoshino Y."/>
        </authorList>
    </citation>
    <scope>NUCLEOTIDE SEQUENCE</scope>
    <source>
        <strain evidence="10">BS</strain>
    </source>
</reference>
<dbReference type="Proteomes" id="UP001139505">
    <property type="component" value="Unassembled WGS sequence"/>
</dbReference>
<name>A0AA37UVX6_9MYCO</name>
<dbReference type="SUPFAM" id="SSF81301">
    <property type="entry name" value="Nucleotidyltransferase"/>
    <property type="match status" value="1"/>
</dbReference>
<comment type="function">
    <text evidence="7">Modifies, by uridylylation and deuridylylation, the PII regulatory proteins (GlnB and homologs), in response to the nitrogen status of the cell that GlnD senses through the glutamine level. Under low glutamine levels, catalyzes the conversion of the PII proteins and UTP to PII-UMP and PPi, while under higher glutamine levels, GlnD hydrolyzes PII-UMP to PII and UMP (deuridylylation). Thus, controls uridylylation state and activity of the PII proteins, and plays an important role in the regulation of nitrogen metabolism.</text>
</comment>
<reference evidence="11" key="4">
    <citation type="submission" date="2022-04" db="EMBL/GenBank/DDBJ databases">
        <authorList>
            <person name="Komine T."/>
            <person name="Fukano H."/>
            <person name="Wada S."/>
        </authorList>
    </citation>
    <scope>NUCLEOTIDE SEQUENCE</scope>
    <source>
        <strain evidence="11">NJB18185</strain>
    </source>
</reference>
<dbReference type="Pfam" id="PF08335">
    <property type="entry name" value="GlnD_UR_UTase"/>
    <property type="match status" value="1"/>
</dbReference>
<dbReference type="SUPFAM" id="SSF55021">
    <property type="entry name" value="ACT-like"/>
    <property type="match status" value="1"/>
</dbReference>
<gene>
    <name evidence="7 11" type="primary">glnD</name>
    <name evidence="10" type="ORF">MmonteBS_47120</name>
    <name evidence="11" type="ORF">NJB18185_40880</name>
</gene>
<evidence type="ECO:0000256" key="4">
    <source>
        <dbReference type="ARBA" id="ARBA00022801"/>
    </source>
</evidence>
<dbReference type="InterPro" id="IPR010043">
    <property type="entry name" value="UTase/UR"/>
</dbReference>
<dbReference type="InterPro" id="IPR003607">
    <property type="entry name" value="HD/PDEase_dom"/>
</dbReference>
<dbReference type="Pfam" id="PF01966">
    <property type="entry name" value="HD"/>
    <property type="match status" value="1"/>
</dbReference>
<evidence type="ECO:0000259" key="8">
    <source>
        <dbReference type="PROSITE" id="PS51671"/>
    </source>
</evidence>
<dbReference type="CDD" id="cd00077">
    <property type="entry name" value="HDc"/>
    <property type="match status" value="1"/>
</dbReference>
<dbReference type="InterPro" id="IPR006674">
    <property type="entry name" value="HD_domain"/>
</dbReference>
<feature type="region of interest" description="Uridylyltransferase" evidence="7">
    <location>
        <begin position="1"/>
        <end position="328"/>
    </location>
</feature>
<dbReference type="PROSITE" id="PS51671">
    <property type="entry name" value="ACT"/>
    <property type="match status" value="1"/>
</dbReference>
<dbReference type="InterPro" id="IPR002912">
    <property type="entry name" value="ACT_dom"/>
</dbReference>
<organism evidence="11 13">
    <name type="scientific">Mycobacterium montefiorense</name>
    <dbReference type="NCBI Taxonomy" id="154654"/>
    <lineage>
        <taxon>Bacteria</taxon>
        <taxon>Bacillati</taxon>
        <taxon>Actinomycetota</taxon>
        <taxon>Actinomycetes</taxon>
        <taxon>Mycobacteriales</taxon>
        <taxon>Mycobacteriaceae</taxon>
        <taxon>Mycobacterium</taxon>
        <taxon>Mycobacterium simiae complex</taxon>
    </lineage>
</organism>
<keyword evidence="5 7" id="KW-0460">Magnesium</keyword>
<dbReference type="GO" id="GO:0006808">
    <property type="term" value="P:regulation of nitrogen utilization"/>
    <property type="evidence" value="ECO:0007669"/>
    <property type="project" value="UniProtKB-UniRule"/>
</dbReference>
<keyword evidence="3" id="KW-0677">Repeat</keyword>
<feature type="domain" description="HD" evidence="9">
    <location>
        <begin position="443"/>
        <end position="557"/>
    </location>
</feature>
<keyword evidence="6 7" id="KW-0511">Multifunctional enzyme</keyword>
<dbReference type="PANTHER" id="PTHR47320">
    <property type="entry name" value="BIFUNCTIONAL URIDYLYLTRANSFERASE/URIDYLYL-REMOVING ENZYME"/>
    <property type="match status" value="1"/>
</dbReference>
<comment type="caution">
    <text evidence="7">Lacks conserved residue(s) required for the propagation of feature annotation.</text>
</comment>
<dbReference type="InterPro" id="IPR013546">
    <property type="entry name" value="PII_UdlTrfase/GS_AdlTrfase"/>
</dbReference>
<keyword evidence="12" id="KW-1185">Reference proteome</keyword>
<dbReference type="GO" id="GO:0008081">
    <property type="term" value="F:phosphoric diester hydrolase activity"/>
    <property type="evidence" value="ECO:0007669"/>
    <property type="project" value="UniProtKB-UniRule"/>
</dbReference>
<comment type="catalytic activity">
    <reaction evidence="7">
        <text>[protein-PII]-uridylyl-L-tyrosine + H2O = [protein-PII]-L-tyrosine + UMP + H(+)</text>
        <dbReference type="Rhea" id="RHEA:48600"/>
        <dbReference type="Rhea" id="RHEA-COMP:12147"/>
        <dbReference type="Rhea" id="RHEA-COMP:12148"/>
        <dbReference type="ChEBI" id="CHEBI:15377"/>
        <dbReference type="ChEBI" id="CHEBI:15378"/>
        <dbReference type="ChEBI" id="CHEBI:46858"/>
        <dbReference type="ChEBI" id="CHEBI:57865"/>
        <dbReference type="ChEBI" id="CHEBI:90602"/>
    </reaction>
</comment>
<evidence type="ECO:0000256" key="6">
    <source>
        <dbReference type="ARBA" id="ARBA00023268"/>
    </source>
</evidence>
<sequence>MKPNEPDRESGADAAHAGIAAGASDLAAARRTLLSEGSTLHAAELRHAWLDLHESWLTAKATELGITDASGFAIVGVGGLGRRELLPYSDLDLMLLHDNVSDEALQKVADGLWYPLWDANVRLDHSVRTVSGTLGVANGDMIAALGLLDARHIAGNAELSEELVSGARRQWRTAIRSRMDELVEMTNARWLRCGRIAQRAEPDLKSGRGGLRDVQLLDALGVAQLIDRRGMNRPEIPGGSLDDAYLTLLDVRTELHRVSGRGRDQLLAQFADDISAALHIGDRFSLARQLSDASRTIAYHAETGMRTAQNALPRRGITALVRRPKRRPLDEGVVEYDGEIVLAREAQPDTDPGLVLRVAAASADHNLPIGAGTLKRLAASVPDLPTPWPREALDDLLVVLLAGPTMVNTIEALDRTGLWSKLFPEWDAVRDLPPRDVSHVWTVDRHIVETAVNAAPLTTRVARSDLLALGALLHDIGKGRGVDHCAFGADLVPPIGERLGLSARDIDTLAGMVRHHLLLPIAATRSDLNDPATIESVSQALGGDQQLLELLHALAEADSKATGPGVWSDWKASLIEDLVRRCRMVMAGEPLPEAEPTAPHYLSLAADHGVHVEIKPGEQERLHAVMVAPDGRGLVSKAAAVLALNSLRIHSATVNTHDGIAIAEFVVSPIFGSPPEAGLLRQQFVGALAGDVDVLGALEKRDTEAASSAMARAGEIQAGAPLTRSTAPPRVLWLDAAPGQFVVEVRARDRIGLLALLAQALERAGADIAWAKVNTFGSTAADVFCVTMPVESSDAAEPDGEAWGGRARRGGEALVGCSGCLRRCGGRRACRRVSATQAPNSVAAQPQYAP</sequence>
<dbReference type="InterPro" id="IPR045865">
    <property type="entry name" value="ACT-like_dom_sf"/>
</dbReference>
<evidence type="ECO:0000256" key="2">
    <source>
        <dbReference type="ARBA" id="ARBA00022695"/>
    </source>
</evidence>
<dbReference type="GO" id="GO:0008773">
    <property type="term" value="F:[protein-PII] uridylyltransferase activity"/>
    <property type="evidence" value="ECO:0007669"/>
    <property type="project" value="UniProtKB-UniRule"/>
</dbReference>
<dbReference type="PROSITE" id="PS51831">
    <property type="entry name" value="HD"/>
    <property type="match status" value="1"/>
</dbReference>
<comment type="catalytic activity">
    <reaction evidence="7">
        <text>[protein-PII]-L-tyrosine + UTP = [protein-PII]-uridylyl-L-tyrosine + diphosphate</text>
        <dbReference type="Rhea" id="RHEA:13673"/>
        <dbReference type="Rhea" id="RHEA-COMP:12147"/>
        <dbReference type="Rhea" id="RHEA-COMP:12148"/>
        <dbReference type="ChEBI" id="CHEBI:33019"/>
        <dbReference type="ChEBI" id="CHEBI:46398"/>
        <dbReference type="ChEBI" id="CHEBI:46858"/>
        <dbReference type="ChEBI" id="CHEBI:90602"/>
        <dbReference type="EC" id="2.7.7.59"/>
    </reaction>
</comment>
<keyword evidence="2 7" id="KW-0548">Nucleotidyltransferase</keyword>
<evidence type="ECO:0000259" key="9">
    <source>
        <dbReference type="PROSITE" id="PS51831"/>
    </source>
</evidence>
<accession>A0AA37UVX6</accession>
<evidence type="ECO:0000313" key="10">
    <source>
        <dbReference type="EMBL" id="GBG40340.1"/>
    </source>
</evidence>
<evidence type="ECO:0000313" key="12">
    <source>
        <dbReference type="Proteomes" id="UP000245060"/>
    </source>
</evidence>
<keyword evidence="1 7" id="KW-0808">Transferase</keyword>
<comment type="cofactor">
    <cofactor evidence="7">
        <name>Mg(2+)</name>
        <dbReference type="ChEBI" id="CHEBI:18420"/>
    </cofactor>
</comment>
<dbReference type="EMBL" id="BQYH01000033">
    <property type="protein sequence ID" value="GKU74317.1"/>
    <property type="molecule type" value="Genomic_DNA"/>
</dbReference>
<comment type="caution">
    <text evidence="11">The sequence shown here is derived from an EMBL/GenBank/DDBJ whole genome shotgun (WGS) entry which is preliminary data.</text>
</comment>
<dbReference type="NCBIfam" id="TIGR01693">
    <property type="entry name" value="UTase_glnD"/>
    <property type="match status" value="1"/>
</dbReference>
<dbReference type="Gene3D" id="3.30.460.10">
    <property type="entry name" value="Beta Polymerase, domain 2"/>
    <property type="match status" value="1"/>
</dbReference>
<reference evidence="12" key="2">
    <citation type="submission" date="2018-04" db="EMBL/GenBank/DDBJ databases">
        <title>Draft genome sequence of Mycobacterium montefiorense isolated from Japanese black salamander.</title>
        <authorList>
            <person name="Fukano H."/>
            <person name="Yoshida M."/>
            <person name="Shimizu A."/>
            <person name="Iwao H."/>
            <person name="Kurata O."/>
            <person name="Katayama Y."/>
            <person name="Omatsu T."/>
            <person name="Mizutani T."/>
            <person name="Wada S."/>
            <person name="Hoshino Y."/>
        </authorList>
    </citation>
    <scope>NUCLEOTIDE SEQUENCE [LARGE SCALE GENOMIC DNA]</scope>
    <source>
        <strain evidence="12">BS</strain>
    </source>
</reference>
<dbReference type="InterPro" id="IPR043519">
    <property type="entry name" value="NT_sf"/>
</dbReference>
<comment type="domain">
    <text evidence="7">Has four distinct domains: an N-terminal nucleotidyltransferase (NT) domain responsible for UTase activity, a central HD domain that encodes UR activity, and two C-terminal ACT domains that seem to have a role in glutamine sensing.</text>
</comment>
<dbReference type="Proteomes" id="UP000245060">
    <property type="component" value="Unassembled WGS sequence"/>
</dbReference>
<evidence type="ECO:0000256" key="5">
    <source>
        <dbReference type="ARBA" id="ARBA00022842"/>
    </source>
</evidence>
<dbReference type="AlphaFoldDB" id="A0AA37UVX6"/>
<dbReference type="EMBL" id="BFCH01000032">
    <property type="protein sequence ID" value="GBG40340.1"/>
    <property type="molecule type" value="Genomic_DNA"/>
</dbReference>
<dbReference type="CDD" id="cd05401">
    <property type="entry name" value="NT_GlnE_GlnD_like"/>
    <property type="match status" value="1"/>
</dbReference>
<dbReference type="EC" id="3.1.4.-" evidence="7"/>
<dbReference type="EC" id="2.7.7.59" evidence="7"/>
<dbReference type="Gene3D" id="1.10.3090.10">
    <property type="entry name" value="cca-adding enzyme, domain 2"/>
    <property type="match status" value="1"/>
</dbReference>
<dbReference type="HAMAP" id="MF_00277">
    <property type="entry name" value="PII_uridylyl_transf"/>
    <property type="match status" value="1"/>
</dbReference>
<dbReference type="SMART" id="SM00471">
    <property type="entry name" value="HDc"/>
    <property type="match status" value="1"/>
</dbReference>
<dbReference type="SUPFAM" id="SSF81891">
    <property type="entry name" value="Poly A polymerase C-terminal region-like"/>
    <property type="match status" value="1"/>
</dbReference>
<dbReference type="PIRSF" id="PIRSF006288">
    <property type="entry name" value="PII_uridyltransf"/>
    <property type="match status" value="1"/>
</dbReference>
<protein>
    <recommendedName>
        <fullName evidence="7">Bifunctional uridylyltransferase/uridylyl-removing enzyme</fullName>
        <shortName evidence="7">UTase/UR</shortName>
    </recommendedName>
    <alternativeName>
        <fullName evidence="7">Bifunctional [protein-PII] modification enzyme</fullName>
    </alternativeName>
    <alternativeName>
        <fullName evidence="7">Bifunctional nitrogen sensor protein</fullName>
    </alternativeName>
    <domain>
        <recommendedName>
            <fullName evidence="7">[Protein-PII] uridylyltransferase</fullName>
            <shortName evidence="7">PII uridylyltransferase</shortName>
            <shortName evidence="7">UTase</shortName>
            <ecNumber evidence="7">2.7.7.59</ecNumber>
        </recommendedName>
    </domain>
    <domain>
        <recommendedName>
            <fullName evidence="7">[Protein-PII]-UMP uridylyl-removing enzyme</fullName>
            <shortName evidence="7">UR</shortName>
            <ecNumber evidence="7">3.1.4.-</ecNumber>
        </recommendedName>
    </domain>
</protein>
<evidence type="ECO:0000313" key="13">
    <source>
        <dbReference type="Proteomes" id="UP001139505"/>
    </source>
</evidence>
<proteinExistence type="inferred from homology"/>